<dbReference type="InterPro" id="IPR051795">
    <property type="entry name" value="Glycosyl_Hydrlase_43"/>
</dbReference>
<keyword evidence="7" id="KW-1185">Reference proteome</keyword>
<dbReference type="InterPro" id="IPR013320">
    <property type="entry name" value="ConA-like_dom_sf"/>
</dbReference>
<dbReference type="InterPro" id="IPR006710">
    <property type="entry name" value="Glyco_hydro_43"/>
</dbReference>
<sequence>MMHADFWQTDCHNGQYRNPILYADYSDPDLVRVGDDFYMVASSFNHLPGLPLLHSRDLVNWRLVNHIVPRLTMGDYDRVQPGKGIWAPSIRYHDGRFWVFFSTPDEGIFMCQAVDPLGDWSEPHCLRAAKGHIDPCPFWDDDGRAWLVHAFAFSRSGKKHQLALCEMSPDGRKLLDDGEILYDGQLDLPTLEGPKVYKRNGYYYVFAPAGGVPTGWQTVLRSRSLHGPWEHRVALHQGVSAVNGPHQGGWVELENGEGWFVHFQDAHIAGRIVHLQPVVWRDDWPVIGAPGPSGIGEPVSQWTKPAVNGAPLAAALPASDAFHEGKPGPQWQWLANPQAGWFSSEAGHLRLHCQTLPEHEGQPSFYHAPNLLLQKFPGPRFEAHTRLRPQLRLPGECAGLTVYGERFAWFGAEQTSQGLALVFGGGWMNDSGSIVSRKTSLVVLPSDTTLSLKVVVDGDGLCTFCWRLADEPWQTVEPRFAAAPGKWVGAKMGLFAVALGEAAGRVEVEAFEVTVHTPDT</sequence>
<comment type="similarity">
    <text evidence="1 4">Belongs to the glycosyl hydrolase 43 family.</text>
</comment>
<dbReference type="Gene3D" id="2.60.120.200">
    <property type="match status" value="1"/>
</dbReference>
<dbReference type="CDD" id="cd09001">
    <property type="entry name" value="GH43_FsAxh1-like"/>
    <property type="match status" value="1"/>
</dbReference>
<dbReference type="GO" id="GO:0016787">
    <property type="term" value="F:hydrolase activity"/>
    <property type="evidence" value="ECO:0007669"/>
    <property type="project" value="UniProtKB-KW"/>
</dbReference>
<reference evidence="7" key="2">
    <citation type="submission" date="2015-09" db="EMBL/GenBank/DDBJ databases">
        <title>Cronobacter genome sequencing and assembly.</title>
        <authorList>
            <person name="Descombes P."/>
            <person name="Baert L."/>
            <person name="Ngom-Bru C."/>
            <person name="Barretto C."/>
        </authorList>
    </citation>
    <scope>NUCLEOTIDE SEQUENCE [LARGE SCALE GENOMIC DNA]</scope>
    <source>
        <strain evidence="7">LMG 26250</strain>
    </source>
</reference>
<reference evidence="6 7" key="3">
    <citation type="journal article" date="2016" name="Genome Announc.">
        <title>Fully Closed Genome Sequences of Five Type Strains of the Genus Cronobacter and One Cronobacter sakazakii Strain.</title>
        <authorList>
            <person name="Moine D."/>
            <person name="Kassam M."/>
            <person name="Baert L."/>
            <person name="Tang Y."/>
            <person name="Barretto C."/>
            <person name="Ngom Bru C."/>
            <person name="Klijn A."/>
            <person name="Descombes P."/>
        </authorList>
    </citation>
    <scope>NUCLEOTIDE SEQUENCE [LARGE SCALE GENOMIC DNA]</scope>
    <source>
        <strain evidence="6 7">LMG 26250</strain>
    </source>
</reference>
<evidence type="ECO:0000256" key="2">
    <source>
        <dbReference type="ARBA" id="ARBA00022801"/>
    </source>
</evidence>
<evidence type="ECO:0000313" key="6">
    <source>
        <dbReference type="EMBL" id="ALB63983.1"/>
    </source>
</evidence>
<keyword evidence="3 4" id="KW-0326">Glycosidase</keyword>
<evidence type="ECO:0000256" key="1">
    <source>
        <dbReference type="ARBA" id="ARBA00009865"/>
    </source>
</evidence>
<organism evidence="6 7">
    <name type="scientific">Cronobacter condimenti 1330</name>
    <dbReference type="NCBI Taxonomy" id="1073999"/>
    <lineage>
        <taxon>Bacteria</taxon>
        <taxon>Pseudomonadati</taxon>
        <taxon>Pseudomonadota</taxon>
        <taxon>Gammaproteobacteria</taxon>
        <taxon>Enterobacterales</taxon>
        <taxon>Enterobacteriaceae</taxon>
        <taxon>Cronobacter</taxon>
    </lineage>
</organism>
<proteinExistence type="inferred from homology"/>
<dbReference type="PANTHER" id="PTHR42812">
    <property type="entry name" value="BETA-XYLOSIDASE"/>
    <property type="match status" value="1"/>
</dbReference>
<dbReference type="Proteomes" id="UP000067320">
    <property type="component" value="Chromosome"/>
</dbReference>
<feature type="domain" description="Beta-xylosidase C-terminal Concanavalin A-like" evidence="5">
    <location>
        <begin position="319"/>
        <end position="513"/>
    </location>
</feature>
<accession>A0ABM5VFL6</accession>
<protein>
    <submittedName>
        <fullName evidence="6">Glycoside hydrolase</fullName>
    </submittedName>
</protein>
<dbReference type="SUPFAM" id="SSF49899">
    <property type="entry name" value="Concanavalin A-like lectins/glucanases"/>
    <property type="match status" value="1"/>
</dbReference>
<dbReference type="InterPro" id="IPR041542">
    <property type="entry name" value="GH43_C2"/>
</dbReference>
<evidence type="ECO:0000259" key="5">
    <source>
        <dbReference type="Pfam" id="PF17851"/>
    </source>
</evidence>
<evidence type="ECO:0000256" key="3">
    <source>
        <dbReference type="ARBA" id="ARBA00023295"/>
    </source>
</evidence>
<dbReference type="Pfam" id="PF04616">
    <property type="entry name" value="Glyco_hydro_43"/>
    <property type="match status" value="1"/>
</dbReference>
<evidence type="ECO:0000313" key="7">
    <source>
        <dbReference type="Proteomes" id="UP000067320"/>
    </source>
</evidence>
<dbReference type="PANTHER" id="PTHR42812:SF12">
    <property type="entry name" value="BETA-XYLOSIDASE-RELATED"/>
    <property type="match status" value="1"/>
</dbReference>
<name>A0ABM5VFL6_9ENTR</name>
<gene>
    <name evidence="6" type="ORF">AFK62_16400</name>
</gene>
<reference evidence="7" key="1">
    <citation type="submission" date="2015-07" db="EMBL/GenBank/DDBJ databases">
        <authorList>
            <person name="Moine D."/>
            <person name="Kassam M."/>
        </authorList>
    </citation>
    <scope>NUCLEOTIDE SEQUENCE [LARGE SCALE GENOMIC DNA]</scope>
    <source>
        <strain evidence="7">LMG 26250</strain>
    </source>
</reference>
<dbReference type="EMBL" id="CP012264">
    <property type="protein sequence ID" value="ALB63983.1"/>
    <property type="molecule type" value="Genomic_DNA"/>
</dbReference>
<dbReference type="InterPro" id="IPR023296">
    <property type="entry name" value="Glyco_hydro_beta-prop_sf"/>
</dbReference>
<dbReference type="SUPFAM" id="SSF75005">
    <property type="entry name" value="Arabinanase/levansucrase/invertase"/>
    <property type="match status" value="1"/>
</dbReference>
<dbReference type="Gene3D" id="2.115.10.20">
    <property type="entry name" value="Glycosyl hydrolase domain, family 43"/>
    <property type="match status" value="1"/>
</dbReference>
<evidence type="ECO:0000256" key="4">
    <source>
        <dbReference type="RuleBase" id="RU361187"/>
    </source>
</evidence>
<dbReference type="Pfam" id="PF17851">
    <property type="entry name" value="GH43_C2"/>
    <property type="match status" value="1"/>
</dbReference>
<keyword evidence="2 4" id="KW-0378">Hydrolase</keyword>